<gene>
    <name evidence="2" type="ORF">EEDITHA_LOCUS12232</name>
</gene>
<accession>A0AAU9UCC3</accession>
<evidence type="ECO:0000313" key="2">
    <source>
        <dbReference type="EMBL" id="CAH2096955.1"/>
    </source>
</evidence>
<proteinExistence type="predicted"/>
<protein>
    <recommendedName>
        <fullName evidence="1">DUF5641 domain-containing protein</fullName>
    </recommendedName>
</protein>
<organism evidence="2 3">
    <name type="scientific">Euphydryas editha</name>
    <name type="common">Edith's checkerspot</name>
    <dbReference type="NCBI Taxonomy" id="104508"/>
    <lineage>
        <taxon>Eukaryota</taxon>
        <taxon>Metazoa</taxon>
        <taxon>Ecdysozoa</taxon>
        <taxon>Arthropoda</taxon>
        <taxon>Hexapoda</taxon>
        <taxon>Insecta</taxon>
        <taxon>Pterygota</taxon>
        <taxon>Neoptera</taxon>
        <taxon>Endopterygota</taxon>
        <taxon>Lepidoptera</taxon>
        <taxon>Glossata</taxon>
        <taxon>Ditrysia</taxon>
        <taxon>Papilionoidea</taxon>
        <taxon>Nymphalidae</taxon>
        <taxon>Nymphalinae</taxon>
        <taxon>Euphydryas</taxon>
    </lineage>
</organism>
<dbReference type="PANTHER" id="PTHR47331">
    <property type="entry name" value="PHD-TYPE DOMAIN-CONTAINING PROTEIN"/>
    <property type="match status" value="1"/>
</dbReference>
<reference evidence="2" key="1">
    <citation type="submission" date="2022-03" db="EMBL/GenBank/DDBJ databases">
        <authorList>
            <person name="Tunstrom K."/>
        </authorList>
    </citation>
    <scope>NUCLEOTIDE SEQUENCE</scope>
</reference>
<evidence type="ECO:0000259" key="1">
    <source>
        <dbReference type="Pfam" id="PF18701"/>
    </source>
</evidence>
<name>A0AAU9UCC3_EUPED</name>
<dbReference type="AlphaFoldDB" id="A0AAU9UCC3"/>
<keyword evidence="3" id="KW-1185">Reference proteome</keyword>
<sequence>MNTVLIQIEAVLNSRPLSPLSTDPTDFTPLTPGHFLTGRPLTSLPCETISDATGLTMNRYRRVEQLRQQFWRRWSREYIGELQHRTKWKTHHDDIAIDCLPSNDEA</sequence>
<feature type="domain" description="DUF5641" evidence="1">
    <location>
        <begin position="58"/>
        <end position="99"/>
    </location>
</feature>
<dbReference type="Proteomes" id="UP001153954">
    <property type="component" value="Unassembled WGS sequence"/>
</dbReference>
<evidence type="ECO:0000313" key="3">
    <source>
        <dbReference type="Proteomes" id="UP001153954"/>
    </source>
</evidence>
<dbReference type="Pfam" id="PF18701">
    <property type="entry name" value="DUF5641"/>
    <property type="match status" value="1"/>
</dbReference>
<dbReference type="InterPro" id="IPR040676">
    <property type="entry name" value="DUF5641"/>
</dbReference>
<comment type="caution">
    <text evidence="2">The sequence shown here is derived from an EMBL/GenBank/DDBJ whole genome shotgun (WGS) entry which is preliminary data.</text>
</comment>
<dbReference type="EMBL" id="CAKOGL010000017">
    <property type="protein sequence ID" value="CAH2096955.1"/>
    <property type="molecule type" value="Genomic_DNA"/>
</dbReference>